<keyword evidence="1" id="KW-0175">Coiled coil</keyword>
<proteinExistence type="predicted"/>
<gene>
    <name evidence="2" type="ORF">B0F88_12013</name>
</gene>
<evidence type="ECO:0008006" key="4">
    <source>
        <dbReference type="Google" id="ProtNLM"/>
    </source>
</evidence>
<keyword evidence="3" id="KW-1185">Reference proteome</keyword>
<protein>
    <recommendedName>
        <fullName evidence="4">Band 7 domain-containing protein</fullName>
    </recommendedName>
</protein>
<dbReference type="EMBL" id="PTIY01000020">
    <property type="protein sequence ID" value="PPK65501.1"/>
    <property type="molecule type" value="Genomic_DNA"/>
</dbReference>
<accession>A0A2S6GK19</accession>
<sequence length="388" mass="45639">MNSSRTEIDKWFIEGALASDDAATPEVWEAIFDPDRQLVRTKIGPYGKLFLRPEGFVKRFYHQVYPLPVENWLITRQIKLYDGFCTIDVTLDIRFQATLKYALSNMDILSDINKHIKTTYKDLLINLVDKELLNLSDGAWVQKGVSDIEKKIALAVSEMLILQNIQSQTLCTLKPSFEEFPDVQLAQESVYLCVLKKSFEFNEAKREELFRQEQDLENQKIEHKQKQLEQLNRDAEMERLKQAQEAANKKLLLEEKEKQLLEQFEIEKRLHAEKIRHDNSLKEIALEAELQEQQKREARLRAAEQAIQTESLAHQAKQLDFEQRQKQLEFEADLKSRQRRLEMQKESYNSRQESDIYLRGEIELLELEKQRLELQLAIKNAKKQQSSG</sequence>
<organism evidence="2 3">
    <name type="scientific">Methylobacter tundripaludum</name>
    <dbReference type="NCBI Taxonomy" id="173365"/>
    <lineage>
        <taxon>Bacteria</taxon>
        <taxon>Pseudomonadati</taxon>
        <taxon>Pseudomonadota</taxon>
        <taxon>Gammaproteobacteria</taxon>
        <taxon>Methylococcales</taxon>
        <taxon>Methylococcaceae</taxon>
        <taxon>Methylobacter</taxon>
    </lineage>
</organism>
<evidence type="ECO:0000313" key="3">
    <source>
        <dbReference type="Proteomes" id="UP000238071"/>
    </source>
</evidence>
<evidence type="ECO:0000256" key="1">
    <source>
        <dbReference type="SAM" id="Coils"/>
    </source>
</evidence>
<evidence type="ECO:0000313" key="2">
    <source>
        <dbReference type="EMBL" id="PPK65501.1"/>
    </source>
</evidence>
<dbReference type="OrthoDB" id="5565264at2"/>
<dbReference type="RefSeq" id="WP_104425195.1">
    <property type="nucleotide sequence ID" value="NZ_PTIY01000020.1"/>
</dbReference>
<dbReference type="Proteomes" id="UP000238071">
    <property type="component" value="Unassembled WGS sequence"/>
</dbReference>
<dbReference type="AlphaFoldDB" id="A0A2S6GK19"/>
<comment type="caution">
    <text evidence="2">The sequence shown here is derived from an EMBL/GenBank/DDBJ whole genome shotgun (WGS) entry which is preliminary data.</text>
</comment>
<feature type="coiled-coil region" evidence="1">
    <location>
        <begin position="199"/>
        <end position="306"/>
    </location>
</feature>
<reference evidence="2 3" key="1">
    <citation type="submission" date="2018-02" db="EMBL/GenBank/DDBJ databases">
        <title>Subsurface microbial communities from deep shales in Ohio and West Virginia, USA.</title>
        <authorList>
            <person name="Wrighton K."/>
        </authorList>
    </citation>
    <scope>NUCLEOTIDE SEQUENCE [LARGE SCALE GENOMIC DNA]</scope>
    <source>
        <strain evidence="2 3">OWC-G53F</strain>
    </source>
</reference>
<name>A0A2S6GK19_9GAMM</name>